<dbReference type="PATRIC" id="fig|587753.9.peg.5266"/>
<organism evidence="1 2">
    <name type="scientific">Pseudomonas chlororaphis</name>
    <dbReference type="NCBI Taxonomy" id="587753"/>
    <lineage>
        <taxon>Bacteria</taxon>
        <taxon>Pseudomonadati</taxon>
        <taxon>Pseudomonadota</taxon>
        <taxon>Gammaproteobacteria</taxon>
        <taxon>Pseudomonadales</taxon>
        <taxon>Pseudomonadaceae</taxon>
        <taxon>Pseudomonas</taxon>
    </lineage>
</organism>
<comment type="caution">
    <text evidence="1">The sequence shown here is derived from an EMBL/GenBank/DDBJ whole genome shotgun (WGS) entry which is preliminary data.</text>
</comment>
<accession>A0A0A6D5Q0</accession>
<dbReference type="OrthoDB" id="6975896at2"/>
<reference evidence="1 2" key="1">
    <citation type="submission" date="2014-10" db="EMBL/GenBank/DDBJ databases">
        <title>Draft genome sequence of Pseudomonas chlororaphis EA105.</title>
        <authorList>
            <person name="McCully L.M."/>
            <person name="Bitzer A.S."/>
            <person name="Spence C."/>
            <person name="Bais H."/>
            <person name="Silby M.W."/>
        </authorList>
    </citation>
    <scope>NUCLEOTIDE SEQUENCE [LARGE SCALE GENOMIC DNA]</scope>
    <source>
        <strain evidence="1 2">EA105</strain>
    </source>
</reference>
<evidence type="ECO:0000313" key="2">
    <source>
        <dbReference type="Proteomes" id="UP000030564"/>
    </source>
</evidence>
<dbReference type="AlphaFoldDB" id="A0A0A6D5Q0"/>
<sequence length="229" mass="26337">MDVLRRLSGHIRRKGLRATLAKIRRMYIFAHQELLWMERDLVSPVPPHSLKPYPPLRMLKITVNNASAFTRYFGDRVGVMAELASEGHTGHMHVDEQGDAVAFIWGTPRDYFDRHYYGCRFPVKPGEFFEFGGEMTRAYWGSELSVDVQVRLWKAMALKGCSKVVDVCDSSNVPALKLHLRMGYTEQQRIMNIYTLFGRWRFYRETRYSGSRLAALGKTSRPPVTATAA</sequence>
<gene>
    <name evidence="1" type="ORF">NZ35_28535</name>
</gene>
<evidence type="ECO:0008006" key="3">
    <source>
        <dbReference type="Google" id="ProtNLM"/>
    </source>
</evidence>
<dbReference type="InterPro" id="IPR016181">
    <property type="entry name" value="Acyl_CoA_acyltransferase"/>
</dbReference>
<proteinExistence type="predicted"/>
<dbReference type="EMBL" id="JSFK01000057">
    <property type="protein sequence ID" value="KHA69909.1"/>
    <property type="molecule type" value="Genomic_DNA"/>
</dbReference>
<protein>
    <recommendedName>
        <fullName evidence="3">N-acetyltransferase</fullName>
    </recommendedName>
</protein>
<dbReference type="SUPFAM" id="SSF55729">
    <property type="entry name" value="Acyl-CoA N-acyltransferases (Nat)"/>
    <property type="match status" value="1"/>
</dbReference>
<dbReference type="Proteomes" id="UP000030564">
    <property type="component" value="Unassembled WGS sequence"/>
</dbReference>
<evidence type="ECO:0000313" key="1">
    <source>
        <dbReference type="EMBL" id="KHA69909.1"/>
    </source>
</evidence>
<name>A0A0A6D5Q0_9PSED</name>